<dbReference type="EMBL" id="CP033896">
    <property type="protein sequence ID" value="AZA12574.1"/>
    <property type="molecule type" value="Genomic_DNA"/>
</dbReference>
<evidence type="ECO:0000313" key="1">
    <source>
        <dbReference type="EMBL" id="AZA12574.1"/>
    </source>
</evidence>
<proteinExistence type="predicted"/>
<gene>
    <name evidence="1" type="ORF">CCHOA_00725</name>
</gene>
<sequence>MPEVTAIPTAQGRYSRRRRGVVAAAENNHNSSTIRFLCTAQHHHLIQVRWWCCVFVCRVFSRVQPRFQGFTVQNYCRDPSGAALAVVADC</sequence>
<dbReference type="KEGG" id="ccho:CCHOA_00725"/>
<keyword evidence="2" id="KW-1185">Reference proteome</keyword>
<dbReference type="Proteomes" id="UP000269019">
    <property type="component" value="Chromosome"/>
</dbReference>
<evidence type="ECO:0000313" key="2">
    <source>
        <dbReference type="Proteomes" id="UP000269019"/>
    </source>
</evidence>
<protein>
    <submittedName>
        <fullName evidence="1">Uncharacterized protein</fullName>
    </submittedName>
</protein>
<reference evidence="1 2" key="1">
    <citation type="submission" date="2018-11" db="EMBL/GenBank/DDBJ databases">
        <authorList>
            <person name="Kleinhagauer T."/>
            <person name="Glaeser S.P."/>
            <person name="Spergser J."/>
            <person name="Ruckert C."/>
            <person name="Kaempfer P."/>
            <person name="Busse H.-J."/>
        </authorList>
    </citation>
    <scope>NUCLEOTIDE SEQUENCE [LARGE SCALE GENOMIC DNA]</scope>
    <source>
        <strain evidence="1 2">200CH</strain>
    </source>
</reference>
<name>A0A3G6J974_9CORY</name>
<dbReference type="AlphaFoldDB" id="A0A3G6J974"/>
<organism evidence="1 2">
    <name type="scientific">Corynebacterium choanae</name>
    <dbReference type="NCBI Taxonomy" id="1862358"/>
    <lineage>
        <taxon>Bacteria</taxon>
        <taxon>Bacillati</taxon>
        <taxon>Actinomycetota</taxon>
        <taxon>Actinomycetes</taxon>
        <taxon>Mycobacteriales</taxon>
        <taxon>Corynebacteriaceae</taxon>
        <taxon>Corynebacterium</taxon>
    </lineage>
</organism>
<accession>A0A3G6J974</accession>